<sequence>MKVLGIDIGGSGVKGAPVDTDTGTLIEPRFRLPTPSPAKPLAVAETVGEIADHFDWK</sequence>
<comment type="caution">
    <text evidence="1">The sequence shown here is derived from an EMBL/GenBank/DDBJ whole genome shotgun (WGS) entry which is preliminary data.</text>
</comment>
<dbReference type="Gene3D" id="3.30.420.40">
    <property type="match status" value="1"/>
</dbReference>
<evidence type="ECO:0000313" key="1">
    <source>
        <dbReference type="EMBL" id="GAG38426.1"/>
    </source>
</evidence>
<gene>
    <name evidence="1" type="ORF">S01H1_63793</name>
</gene>
<dbReference type="EMBL" id="BARS01042007">
    <property type="protein sequence ID" value="GAG38426.1"/>
    <property type="molecule type" value="Genomic_DNA"/>
</dbReference>
<accession>X0YNX3</accession>
<proteinExistence type="predicted"/>
<name>X0YNX3_9ZZZZ</name>
<dbReference type="AlphaFoldDB" id="X0YNX3"/>
<protein>
    <recommendedName>
        <fullName evidence="2">ROK family protein</fullName>
    </recommendedName>
</protein>
<reference evidence="1" key="1">
    <citation type="journal article" date="2014" name="Front. Microbiol.">
        <title>High frequency of phylogenetically diverse reductive dehalogenase-homologous genes in deep subseafloor sedimentary metagenomes.</title>
        <authorList>
            <person name="Kawai M."/>
            <person name="Futagami T."/>
            <person name="Toyoda A."/>
            <person name="Takaki Y."/>
            <person name="Nishi S."/>
            <person name="Hori S."/>
            <person name="Arai W."/>
            <person name="Tsubouchi T."/>
            <person name="Morono Y."/>
            <person name="Uchiyama I."/>
            <person name="Ito T."/>
            <person name="Fujiyama A."/>
            <person name="Inagaki F."/>
            <person name="Takami H."/>
        </authorList>
    </citation>
    <scope>NUCLEOTIDE SEQUENCE</scope>
    <source>
        <strain evidence="1">Expedition CK06-06</strain>
    </source>
</reference>
<feature type="non-terminal residue" evidence="1">
    <location>
        <position position="57"/>
    </location>
</feature>
<dbReference type="SUPFAM" id="SSF53067">
    <property type="entry name" value="Actin-like ATPase domain"/>
    <property type="match status" value="1"/>
</dbReference>
<evidence type="ECO:0008006" key="2">
    <source>
        <dbReference type="Google" id="ProtNLM"/>
    </source>
</evidence>
<organism evidence="1">
    <name type="scientific">marine sediment metagenome</name>
    <dbReference type="NCBI Taxonomy" id="412755"/>
    <lineage>
        <taxon>unclassified sequences</taxon>
        <taxon>metagenomes</taxon>
        <taxon>ecological metagenomes</taxon>
    </lineage>
</organism>
<dbReference type="InterPro" id="IPR043129">
    <property type="entry name" value="ATPase_NBD"/>
</dbReference>